<dbReference type="Pfam" id="PF12340">
    <property type="entry name" value="DUF3638"/>
    <property type="match status" value="1"/>
</dbReference>
<protein>
    <recommendedName>
        <fullName evidence="2">ubiquitinyl hydrolase 1</fullName>
        <ecNumber evidence="2">3.4.19.12</ecNumber>
    </recommendedName>
</protein>
<dbReference type="GO" id="GO:0006508">
    <property type="term" value="P:proteolysis"/>
    <property type="evidence" value="ECO:0007669"/>
    <property type="project" value="UniProtKB-KW"/>
</dbReference>
<dbReference type="InterPro" id="IPR022105">
    <property type="entry name" value="DUF3645"/>
</dbReference>
<keyword evidence="5" id="KW-0378">Hydrolase</keyword>
<feature type="domain" description="DUF3645" evidence="8">
    <location>
        <begin position="2359"/>
        <end position="2389"/>
    </location>
</feature>
<keyword evidence="4" id="KW-0833">Ubl conjugation pathway</keyword>
<evidence type="ECO:0000259" key="7">
    <source>
        <dbReference type="Pfam" id="PF12340"/>
    </source>
</evidence>
<accession>A0A067ME82</accession>
<comment type="catalytic activity">
    <reaction evidence="1">
        <text>Thiol-dependent hydrolysis of ester, thioester, amide, peptide and isopeptide bonds formed by the C-terminal Gly of ubiquitin (a 76-residue protein attached to proteins as an intracellular targeting signal).</text>
        <dbReference type="EC" id="3.4.19.12"/>
    </reaction>
</comment>
<evidence type="ECO:0000256" key="5">
    <source>
        <dbReference type="ARBA" id="ARBA00022801"/>
    </source>
</evidence>
<evidence type="ECO:0000256" key="2">
    <source>
        <dbReference type="ARBA" id="ARBA00012759"/>
    </source>
</evidence>
<dbReference type="GO" id="GO:0004843">
    <property type="term" value="F:cysteine-type deubiquitinase activity"/>
    <property type="evidence" value="ECO:0007669"/>
    <property type="project" value="UniProtKB-EC"/>
</dbReference>
<feature type="domain" description="DUF6606" evidence="9">
    <location>
        <begin position="8"/>
        <end position="272"/>
    </location>
</feature>
<evidence type="ECO:0000313" key="10">
    <source>
        <dbReference type="EMBL" id="KDQ10207.1"/>
    </source>
</evidence>
<proteinExistence type="predicted"/>
<feature type="domain" description="DUF3638" evidence="7">
    <location>
        <begin position="2012"/>
        <end position="2234"/>
    </location>
</feature>
<evidence type="ECO:0000256" key="6">
    <source>
        <dbReference type="ARBA" id="ARBA00022807"/>
    </source>
</evidence>
<dbReference type="InParanoid" id="A0A067ME82"/>
<reference evidence="11" key="1">
    <citation type="journal article" date="2014" name="Proc. Natl. Acad. Sci. U.S.A.">
        <title>Extensive sampling of basidiomycete genomes demonstrates inadequacy of the white-rot/brown-rot paradigm for wood decay fungi.</title>
        <authorList>
            <person name="Riley R."/>
            <person name="Salamov A.A."/>
            <person name="Brown D.W."/>
            <person name="Nagy L.G."/>
            <person name="Floudas D."/>
            <person name="Held B.W."/>
            <person name="Levasseur A."/>
            <person name="Lombard V."/>
            <person name="Morin E."/>
            <person name="Otillar R."/>
            <person name="Lindquist E.A."/>
            <person name="Sun H."/>
            <person name="LaButti K.M."/>
            <person name="Schmutz J."/>
            <person name="Jabbour D."/>
            <person name="Luo H."/>
            <person name="Baker S.E."/>
            <person name="Pisabarro A.G."/>
            <person name="Walton J.D."/>
            <person name="Blanchette R.A."/>
            <person name="Henrissat B."/>
            <person name="Martin F."/>
            <person name="Cullen D."/>
            <person name="Hibbett D.S."/>
            <person name="Grigoriev I.V."/>
        </authorList>
    </citation>
    <scope>NUCLEOTIDE SEQUENCE [LARGE SCALE GENOMIC DNA]</scope>
    <source>
        <strain evidence="11">FD-172 SS1</strain>
    </source>
</reference>
<dbReference type="Proteomes" id="UP000027195">
    <property type="component" value="Unassembled WGS sequence"/>
</dbReference>
<dbReference type="Pfam" id="PF20255">
    <property type="entry name" value="DUF6606"/>
    <property type="match status" value="1"/>
</dbReference>
<dbReference type="Pfam" id="PF12359">
    <property type="entry name" value="DUF3645"/>
    <property type="match status" value="1"/>
</dbReference>
<dbReference type="EMBL" id="KL198070">
    <property type="protein sequence ID" value="KDQ10207.1"/>
    <property type="molecule type" value="Genomic_DNA"/>
</dbReference>
<dbReference type="InterPro" id="IPR046541">
    <property type="entry name" value="DUF6606"/>
</dbReference>
<dbReference type="InterPro" id="IPR051346">
    <property type="entry name" value="OTU_Deubiquitinase"/>
</dbReference>
<name>A0A067ME82_BOTB1</name>
<evidence type="ECO:0000256" key="3">
    <source>
        <dbReference type="ARBA" id="ARBA00022670"/>
    </source>
</evidence>
<dbReference type="PANTHER" id="PTHR13367:SF33">
    <property type="entry name" value="P-LOOP CONTAINING NUCLEOSIDE TRIPHOSPHATE HYDROLASE PROTEIN"/>
    <property type="match status" value="1"/>
</dbReference>
<dbReference type="InterPro" id="IPR022099">
    <property type="entry name" value="DUF3638"/>
</dbReference>
<dbReference type="STRING" id="930990.A0A067ME82"/>
<dbReference type="OrthoDB" id="3182339at2759"/>
<keyword evidence="11" id="KW-1185">Reference proteome</keyword>
<keyword evidence="3" id="KW-0645">Protease</keyword>
<evidence type="ECO:0000259" key="8">
    <source>
        <dbReference type="Pfam" id="PF12359"/>
    </source>
</evidence>
<keyword evidence="6" id="KW-0788">Thiol protease</keyword>
<evidence type="ECO:0000313" key="11">
    <source>
        <dbReference type="Proteomes" id="UP000027195"/>
    </source>
</evidence>
<evidence type="ECO:0000256" key="1">
    <source>
        <dbReference type="ARBA" id="ARBA00000707"/>
    </source>
</evidence>
<evidence type="ECO:0000256" key="4">
    <source>
        <dbReference type="ARBA" id="ARBA00022786"/>
    </source>
</evidence>
<dbReference type="PANTHER" id="PTHR13367">
    <property type="entry name" value="UBIQUITIN THIOESTERASE"/>
    <property type="match status" value="1"/>
</dbReference>
<evidence type="ECO:0000259" key="9">
    <source>
        <dbReference type="Pfam" id="PF20255"/>
    </source>
</evidence>
<sequence length="3119" mass="351735">MSTDISYLINHIFLPPKLPQKSDLSASREHALCTFVQQCANRFTALLSPPQKLIWGRSFRFLGHLCRLYKSEILSASTLQETLGRLAVGDILALPVRAQNAAVKICKGKSSTIIELFEVSLPAQTVLGATGKVVCTFPGPAFTLSNSDFESASFQEELASFLAQMDVDILEAAQAKTRKAGSVSNEYRETADPRFITDLLAAILAGFSTPADVKRIQKRIGDDVLWDNALLPWRRSPMWLVIRVTLQTALFGGNSHADYKSFMLFCMTQLLQDACDVDLKSDLLHFMRSKLSHRFFKLDGAFSPSSPSAALHSFQSTLRVCEDLLQRRWADIREQQAQSPVWNPQSFDIQRDTQLDLPHSRQYLIERIDTNASIKHVKTFAPQCTERLSSIDEALNPKLFQGVLSRDSTPELALMDFETCVIKSIDDWVRRSLPSGSSCSNLAKVIEIYASTAQVAYRSNHEQLSIMLLTIFELWAALDKIAVHQCPLMRDYLPEVSVDLLTPLVLSKESLMVRVSKIETYIRERVARASYGSVFDDASHKGSFACRLYSSSSELRALEAQIQSDAAAARQAKVAELNKMKKTHSDLLRQEASLSHKEVEIKGRWTHKEKRCPKCRHKKLAAKMRIEIFEAPLPEEQYKRQTVVFELCCPQAFGIWRSTTYYILFDICRRGRVVGAAQTPIYTLKEYRGLQAYVKRGFFTRVSLASHEKSFYTTHYQWQHFPASEQEVLRPNGLKFRLFDETHKRWATNSFTECNVSTFCTPLLSSKFSSMQYAVDSTNHTPNEVLANQSECPVEWNVHEYIAFCSLRSGGRTQWLNVLRMLAAQELSFRLPEVEILVSQAAYQIGPTTNGSIARDWHIDLDRQEFRLQLLLELDTLLDSVKQNWLNVPALRIVIALTLRVLHHTVCDPLTQRRCDDILRASRVVAYSWLSQLLHKLESAIEDDHISNSQSLICEMAITCRLTYDVDSKHVARLFSTDDDISLFVQCAVRIADHTPSDKSVISPLLTRLLARNMRISHSTEAFLVTHLQERCAAIDNAICAIWGEYSTSLPNGWSSLPSPHARWIKAHPDDQNLKCIVHFNILDGTLLINGARLGRLPPEIVQHPTYKRIFGSRILNVVPSSIDGMQYSTLSEMHGDAPGFYAYFLLERDQLFIQARARTGTYYFELIPHTVFEKDFPVPFSDEYTHWLELPAGISYPTFYIEFRPREQPWKSSSRNWRLGFNRSGHSILRKSSTKLINQTSVTFSAISRRLRPLEAPSFIIVSEVKGRVFVELPRYRLSFFLNTSGQLQSYTHPGFIVDENQSAGVFFGLRNQMVLRSADSKSSVPTKRILVPVGAIGFAHEAGHTQVTVNTSGEAFVRYHVYEVDTTLGRLVGDGTLYGKFYQVLLHALTSYCLADPLTSRTGVGEALELLGSASCASFQSLTTKELELLRLISSLTPPRVYYPAHLTVMQRVAWQKLPIFVQHYSFAALCEGIVDFAKDVAAFDPPTQATPELEGILTPIGHLEHRAALRSRIMYPPETRHCTWSSVQDVIYLGDRHTGKSEPSCLKAIVQISRAAHDWKTALPTMSNLWETLCQWSSVAGADKRMKLHTFRYSRETFSTDLPATWLTLYNWSRQEVTHKTRFMFCFTLGALLFSSSQVTHQLSVAATLLSFATNSQFRHLTPPVHSAYRLGDGIQPSQATLEQLVKGAALSLLSSPSGSLQKLDSESWMQFEARRDKDHAQSVKEGIKQIAQELLRQWKAGGRPSPPLGTYAHWFDATSLVASVGVYFCSCRANVELRRHVTQVQTILDSAFLPLPDAMFSWATVRPKTGTEGPEGVPSLQTLFLKRLSPSASSVDTSLRATPTAHTDSQRKLASLIDSLRERNGRLYGRYAQALEDSFESFFSSSHPTERNTTPTETQLESFPALLRQRFDAMERRVCEALSPQSEKEHALFRTGNWPCLSLRALLSTLASTSLVQLTAQWRKAMIDLGLALLFLQRAQRLLHLASTKNLDHLKKEASFASFDEETALQNPDWLLIQLESDFMIRPIQSRVASEMICPSSLPVHGHNTVLQLNMGEGKSSVIIPVVATTLADGERLVRVVVLKPLGRQMRQLLTDRLGGLVNRRVFYFPFSRDISLDVPVIQKMKRLYSLCVQKKGVLVIHPEHILSFKLATIDRLLSGAAPETAQSLFETQKWLDAHTRDILDESDEILHVQYQLVYTSGQQNLVEDNPYRWVTISQVLYLAAVHAKKAIMNHPDAFEYHSDDEASFPRIRILDADAAQRLVQAVASDLVGGDDFRSLPLRIREAALTFITTSTTTLDSHKIQLVHSRCRGTNVWSRLLLLRGLLGYGLLLHTLMERRWRVNFGLLQGEDTLKRTRLAVPYVAKDIPSQRADFGHPDVALVLTYLSYYYQGLDSQQLFHCFGLILKQDNAAVEYEKWIADMTRLPGHLRSLANINMENEQQWEDELVPWFRHNRQVINFYLSDIVFPKEAKQFTHKLSTSAWDLAALKTHPTTGFSGTNDSQFLLPTSISQVDPVGQLETNAKVLSIVLQPENNHFLCVQDEHRQPLSSADFLRVLVQQSPPIHILLDVGAQMLDMQNAELAAHWLSLIHDAEIEAAIFFNDHDDLVVHTRGGSLELLATSPFKKQLGKCLIYLDDAHTRGTDLKIPRGARAAVTLGPKVTKDRLLQGCMRMRMLGDGHSVMFFAPPEVAHSISSLMPSPSAQSPIHAQDILRWAMTNTCEQVIHYGPRWAIQGVDYEQRERAWKNYQGGGKKARASLKSAWLQPDTRTLEEMYGPKPAGHASATASTQLPEAIYQRCLDLDVVGIDEHKLDEEQQREVTAELEIQPQIERPPKATAEHHTLIPEVKGFIHNSRYTTGSSGFLPLAAVIEACIPGFKTHTNAWSKGLVATQDFARTVRKPGCSDGDALYLRPVNWIVSGGSRVEVGGVGTQVLVILSQYEVNQLLPVIRQHKKLRLHMYSPRLTQGMRIFDDLAYHCIPPLPLTPAPSLSVPTHISPQHILELNIFAGRLYFPTYDAYLRFCEFFGVMSNETDDSVDCEIDGWVVPENRVGDMTRSPFTTNPLPLLKTLMSVRRKGMGYDSTHVGRVLRARRLMREDIETSANRSSPASAVLR</sequence>
<dbReference type="HOGENOM" id="CLU_000211_1_0_1"/>
<gene>
    <name evidence="10" type="ORF">BOTBODRAFT_36481</name>
</gene>
<organism evidence="10 11">
    <name type="scientific">Botryobasidium botryosum (strain FD-172 SS1)</name>
    <dbReference type="NCBI Taxonomy" id="930990"/>
    <lineage>
        <taxon>Eukaryota</taxon>
        <taxon>Fungi</taxon>
        <taxon>Dikarya</taxon>
        <taxon>Basidiomycota</taxon>
        <taxon>Agaricomycotina</taxon>
        <taxon>Agaricomycetes</taxon>
        <taxon>Cantharellales</taxon>
        <taxon>Botryobasidiaceae</taxon>
        <taxon>Botryobasidium</taxon>
    </lineage>
</organism>
<dbReference type="EC" id="3.4.19.12" evidence="2"/>